<sequence length="425" mass="47576">MPIIEEFLAEKGENLQKLFSDRLGFELPSPTTSKQARGLELQPGCVPIPEGTESFILRLTNSDADGMKSTNRVENEVAVLSLASTALTEFRPNVVPSVYAWSTAAGTTQGWILQQRMPGSSILEAFSEMNLENQKPILAQMARILKALQDYPLPDSITDFGGLTFDGSGHIVSASMTNVGAGPWSSYEDFFRTRLQIALEKADKSQHIQGWHANGIRKRLDAFIEHGLHSQFESLAYKDKRVIAHNDFSEYLVNQVVNKLPSLGFFNLLIYSTSKLRIIFSLTSTGTHYYDFSCISHPSYEYFCSFLGAGEQLPGWCEDQDSDQAKLRHAKLHGFPSPLFPTTEGGINWEVVRACEEELEKVDALRPRTMAGIDKVADINALLSTILPWRLSNSDILAKQSQDTVERYRKIMEVQLAELLQHMGY</sequence>
<dbReference type="InParanoid" id="E4UR01"/>
<proteinExistence type="predicted"/>
<dbReference type="GeneID" id="10030906"/>
<protein>
    <recommendedName>
        <fullName evidence="1">Aminoglycoside phosphotransferase domain-containing protein</fullName>
    </recommendedName>
</protein>
<keyword evidence="3" id="KW-1185">Reference proteome</keyword>
<evidence type="ECO:0000313" key="3">
    <source>
        <dbReference type="Proteomes" id="UP000002669"/>
    </source>
</evidence>
<dbReference type="Pfam" id="PF01636">
    <property type="entry name" value="APH"/>
    <property type="match status" value="1"/>
</dbReference>
<reference evidence="3" key="1">
    <citation type="journal article" date="2012" name="MBio">
        <title>Comparative genome analysis of Trichophyton rubrum and related dermatophytes reveals candidate genes involved in infection.</title>
        <authorList>
            <person name="Martinez D.A."/>
            <person name="Oliver B.G."/>
            <person name="Graeser Y."/>
            <person name="Goldberg J.M."/>
            <person name="Li W."/>
            <person name="Martinez-Rossi N.M."/>
            <person name="Monod M."/>
            <person name="Shelest E."/>
            <person name="Barton R.C."/>
            <person name="Birch E."/>
            <person name="Brakhage A.A."/>
            <person name="Chen Z."/>
            <person name="Gurr S.J."/>
            <person name="Heiman D."/>
            <person name="Heitman J."/>
            <person name="Kosti I."/>
            <person name="Rossi A."/>
            <person name="Saif S."/>
            <person name="Samalova M."/>
            <person name="Saunders C.W."/>
            <person name="Shea T."/>
            <person name="Summerbell R.C."/>
            <person name="Xu J."/>
            <person name="Young S."/>
            <person name="Zeng Q."/>
            <person name="Birren B.W."/>
            <person name="Cuomo C.A."/>
            <person name="White T.C."/>
        </authorList>
    </citation>
    <scope>NUCLEOTIDE SEQUENCE [LARGE SCALE GENOMIC DNA]</scope>
    <source>
        <strain evidence="3">ATCC MYA-4604 / CBS 118893</strain>
    </source>
</reference>
<organism evidence="3">
    <name type="scientific">Arthroderma gypseum (strain ATCC MYA-4604 / CBS 118893)</name>
    <name type="common">Microsporum gypseum</name>
    <dbReference type="NCBI Taxonomy" id="535722"/>
    <lineage>
        <taxon>Eukaryota</taxon>
        <taxon>Fungi</taxon>
        <taxon>Dikarya</taxon>
        <taxon>Ascomycota</taxon>
        <taxon>Pezizomycotina</taxon>
        <taxon>Eurotiomycetes</taxon>
        <taxon>Eurotiomycetidae</taxon>
        <taxon>Onygenales</taxon>
        <taxon>Arthrodermataceae</taxon>
        <taxon>Nannizzia</taxon>
    </lineage>
</organism>
<dbReference type="OMA" id="QGWILQE"/>
<dbReference type="RefSeq" id="XP_003175598.1">
    <property type="nucleotide sequence ID" value="XM_003175550.1"/>
</dbReference>
<evidence type="ECO:0000313" key="2">
    <source>
        <dbReference type="EMBL" id="EFR00116.1"/>
    </source>
</evidence>
<dbReference type="AlphaFoldDB" id="E4UR01"/>
<dbReference type="InterPro" id="IPR051678">
    <property type="entry name" value="AGP_Transferase"/>
</dbReference>
<dbReference type="PANTHER" id="PTHR21310:SF15">
    <property type="entry name" value="AMINOGLYCOSIDE PHOSPHOTRANSFERASE DOMAIN-CONTAINING PROTEIN"/>
    <property type="match status" value="1"/>
</dbReference>
<dbReference type="EMBL" id="DS989823">
    <property type="protein sequence ID" value="EFR00116.1"/>
    <property type="molecule type" value="Genomic_DNA"/>
</dbReference>
<name>E4UR01_ARTGP</name>
<dbReference type="eggNOG" id="ENOG502SIZM">
    <property type="taxonomic scope" value="Eukaryota"/>
</dbReference>
<gene>
    <name evidence="2" type="ORF">MGYG_03122</name>
</gene>
<dbReference type="PANTHER" id="PTHR21310">
    <property type="entry name" value="AMINOGLYCOSIDE PHOSPHOTRANSFERASE-RELATED-RELATED"/>
    <property type="match status" value="1"/>
</dbReference>
<dbReference type="InterPro" id="IPR002575">
    <property type="entry name" value="Aminoglycoside_PTrfase"/>
</dbReference>
<evidence type="ECO:0000259" key="1">
    <source>
        <dbReference type="Pfam" id="PF01636"/>
    </source>
</evidence>
<dbReference type="InterPro" id="IPR011009">
    <property type="entry name" value="Kinase-like_dom_sf"/>
</dbReference>
<dbReference type="VEuPathDB" id="FungiDB:MGYG_03122"/>
<dbReference type="HOGENOM" id="CLU_046553_0_0_1"/>
<dbReference type="STRING" id="535722.E4UR01"/>
<feature type="domain" description="Aminoglycoside phosphotransferase" evidence="1">
    <location>
        <begin position="53"/>
        <end position="248"/>
    </location>
</feature>
<accession>E4UR01</accession>
<dbReference type="OrthoDB" id="2831558at2759"/>
<dbReference type="Proteomes" id="UP000002669">
    <property type="component" value="Unassembled WGS sequence"/>
</dbReference>
<dbReference type="SUPFAM" id="SSF56112">
    <property type="entry name" value="Protein kinase-like (PK-like)"/>
    <property type="match status" value="1"/>
</dbReference>